<accession>A0ACC5R2C1</accession>
<comment type="caution">
    <text evidence="1">The sequence shown here is derived from an EMBL/GenBank/DDBJ whole genome shotgun (WGS) entry which is preliminary data.</text>
</comment>
<evidence type="ECO:0000313" key="2">
    <source>
        <dbReference type="Proteomes" id="UP000616151"/>
    </source>
</evidence>
<keyword evidence="2" id="KW-1185">Reference proteome</keyword>
<dbReference type="Proteomes" id="UP000616151">
    <property type="component" value="Unassembled WGS sequence"/>
</dbReference>
<reference evidence="1" key="1">
    <citation type="submission" date="2021-01" db="EMBL/GenBank/DDBJ databases">
        <authorList>
            <person name="Sun Q."/>
        </authorList>
    </citation>
    <scope>NUCLEOTIDE SEQUENCE</scope>
    <source>
        <strain evidence="1">YIM B02566</strain>
    </source>
</reference>
<organism evidence="1 2">
    <name type="scientific">Taklimakanibacter albus</name>
    <dbReference type="NCBI Taxonomy" id="2800327"/>
    <lineage>
        <taxon>Bacteria</taxon>
        <taxon>Pseudomonadati</taxon>
        <taxon>Pseudomonadota</taxon>
        <taxon>Alphaproteobacteria</taxon>
        <taxon>Hyphomicrobiales</taxon>
        <taxon>Aestuariivirgaceae</taxon>
        <taxon>Taklimakanibacter</taxon>
    </lineage>
</organism>
<dbReference type="EMBL" id="JAENHL010000006">
    <property type="protein sequence ID" value="MBK1866801.1"/>
    <property type="molecule type" value="Genomic_DNA"/>
</dbReference>
<keyword evidence="1" id="KW-0489">Methyltransferase</keyword>
<evidence type="ECO:0000313" key="1">
    <source>
        <dbReference type="EMBL" id="MBK1866801.1"/>
    </source>
</evidence>
<gene>
    <name evidence="1" type="ORF">JHL16_10590</name>
</gene>
<proteinExistence type="predicted"/>
<protein>
    <submittedName>
        <fullName evidence="1">Class I SAM-dependent methyltransferase</fullName>
    </submittedName>
</protein>
<keyword evidence="1" id="KW-0808">Transferase</keyword>
<name>A0ACC5R2C1_9HYPH</name>
<sequence length="229" mass="25442">MSTNVPSASAFTRYAQAYDAMRRRLIPCFDDLYGAALRLIDDWKTREDFRVLDLGAGTGLFSAMILERFPKVRLHLIDASSGMLDQAKERFRGNSSVTFGIRDMATSNLDGPWDVIVSALAIHHIDDHAKQSLFARVAASLEPGGLFVNAEQVRGPTPEAEDRYVRFWHADIRAAGVSEEEIAGAAERMAFDRCASVEAQLAWMRAAGLHDVDCSFKSWRFAVLSGRRA</sequence>